<organism evidence="2 3">
    <name type="scientific">Trichoglossum hirsutum</name>
    <dbReference type="NCBI Taxonomy" id="265104"/>
    <lineage>
        <taxon>Eukaryota</taxon>
        <taxon>Fungi</taxon>
        <taxon>Dikarya</taxon>
        <taxon>Ascomycota</taxon>
        <taxon>Pezizomycotina</taxon>
        <taxon>Geoglossomycetes</taxon>
        <taxon>Geoglossales</taxon>
        <taxon>Geoglossaceae</taxon>
        <taxon>Trichoglossum</taxon>
    </lineage>
</organism>
<evidence type="ECO:0000256" key="1">
    <source>
        <dbReference type="SAM" id="MobiDB-lite"/>
    </source>
</evidence>
<name>A0A9P8I4P1_9PEZI</name>
<dbReference type="SUPFAM" id="SSF57756">
    <property type="entry name" value="Retrovirus zinc finger-like domains"/>
    <property type="match status" value="1"/>
</dbReference>
<proteinExistence type="predicted"/>
<dbReference type="GO" id="GO:0003676">
    <property type="term" value="F:nucleic acid binding"/>
    <property type="evidence" value="ECO:0007669"/>
    <property type="project" value="InterPro"/>
</dbReference>
<comment type="caution">
    <text evidence="2">The sequence shown here is derived from an EMBL/GenBank/DDBJ whole genome shotgun (WGS) entry which is preliminary data.</text>
</comment>
<dbReference type="AlphaFoldDB" id="A0A9P8I4P1"/>
<evidence type="ECO:0000313" key="2">
    <source>
        <dbReference type="EMBL" id="KAH0538692.1"/>
    </source>
</evidence>
<dbReference type="InterPro" id="IPR036875">
    <property type="entry name" value="Znf_CCHC_sf"/>
</dbReference>
<keyword evidence="3" id="KW-1185">Reference proteome</keyword>
<dbReference type="Gene3D" id="4.10.60.10">
    <property type="entry name" value="Zinc finger, CCHC-type"/>
    <property type="match status" value="1"/>
</dbReference>
<feature type="region of interest" description="Disordered" evidence="1">
    <location>
        <begin position="50"/>
        <end position="89"/>
    </location>
</feature>
<reference evidence="2" key="1">
    <citation type="submission" date="2021-03" db="EMBL/GenBank/DDBJ databases">
        <title>Comparative genomics and phylogenomic investigation of the class Geoglossomycetes provide insights into ecological specialization and systematics.</title>
        <authorList>
            <person name="Melie T."/>
            <person name="Pirro S."/>
            <person name="Miller A.N."/>
            <person name="Quandt A."/>
        </authorList>
    </citation>
    <scope>NUCLEOTIDE SEQUENCE</scope>
    <source>
        <strain evidence="2">CAQ_001_2017</strain>
    </source>
</reference>
<evidence type="ECO:0008006" key="4">
    <source>
        <dbReference type="Google" id="ProtNLM"/>
    </source>
</evidence>
<gene>
    <name evidence="2" type="ORF">GP486_008758</name>
</gene>
<dbReference type="GO" id="GO:0008270">
    <property type="term" value="F:zinc ion binding"/>
    <property type="evidence" value="ECO:0007669"/>
    <property type="project" value="InterPro"/>
</dbReference>
<dbReference type="EMBL" id="JAGHQM010003932">
    <property type="protein sequence ID" value="KAH0538692.1"/>
    <property type="molecule type" value="Genomic_DNA"/>
</dbReference>
<dbReference type="Proteomes" id="UP000750711">
    <property type="component" value="Unassembled WGS sequence"/>
</dbReference>
<protein>
    <recommendedName>
        <fullName evidence="4">CCHC-type domain-containing protein</fullName>
    </recommendedName>
</protein>
<accession>A0A9P8I4P1</accession>
<feature type="non-terminal residue" evidence="2">
    <location>
        <position position="144"/>
    </location>
</feature>
<evidence type="ECO:0000313" key="3">
    <source>
        <dbReference type="Proteomes" id="UP000750711"/>
    </source>
</evidence>
<sequence>MKKEQIFQEFYSAFLHCMVDRNISPRDLKDDLNDKLTWKLQEAIRARLERRDQTVRKPGGTRKAMPEQTLTRRTSKTMEGKQAPQLTRRQPALTTELKCYNCFEPEHIVCNCPKPKTEKTKQILVAKLVEVSTRGQPEQESEGK</sequence>